<gene>
    <name evidence="1" type="ORF">Pcinc_011308</name>
</gene>
<dbReference type="EMBL" id="JAWQEG010000885">
    <property type="protein sequence ID" value="KAK3884404.1"/>
    <property type="molecule type" value="Genomic_DNA"/>
</dbReference>
<keyword evidence="2" id="KW-1185">Reference proteome</keyword>
<dbReference type="AlphaFoldDB" id="A0AAE1G324"/>
<comment type="caution">
    <text evidence="1">The sequence shown here is derived from an EMBL/GenBank/DDBJ whole genome shotgun (WGS) entry which is preliminary data.</text>
</comment>
<evidence type="ECO:0000313" key="1">
    <source>
        <dbReference type="EMBL" id="KAK3884404.1"/>
    </source>
</evidence>
<evidence type="ECO:0000313" key="2">
    <source>
        <dbReference type="Proteomes" id="UP001286313"/>
    </source>
</evidence>
<name>A0AAE1G324_PETCI</name>
<sequence length="104" mass="11672">MNLEIHQETLEVAAHLVMRVCGSGVVTDGGVGVAGSLASIAAPEEMHQGQPRPRLHQWRRRWRWWRRQQRRGVQAASHGRRSSSVAVVVVVMEVVKAAWCLKMP</sequence>
<dbReference type="Proteomes" id="UP001286313">
    <property type="component" value="Unassembled WGS sequence"/>
</dbReference>
<organism evidence="1 2">
    <name type="scientific">Petrolisthes cinctipes</name>
    <name type="common">Flat porcelain crab</name>
    <dbReference type="NCBI Taxonomy" id="88211"/>
    <lineage>
        <taxon>Eukaryota</taxon>
        <taxon>Metazoa</taxon>
        <taxon>Ecdysozoa</taxon>
        <taxon>Arthropoda</taxon>
        <taxon>Crustacea</taxon>
        <taxon>Multicrustacea</taxon>
        <taxon>Malacostraca</taxon>
        <taxon>Eumalacostraca</taxon>
        <taxon>Eucarida</taxon>
        <taxon>Decapoda</taxon>
        <taxon>Pleocyemata</taxon>
        <taxon>Anomura</taxon>
        <taxon>Galatheoidea</taxon>
        <taxon>Porcellanidae</taxon>
        <taxon>Petrolisthes</taxon>
    </lineage>
</organism>
<protein>
    <submittedName>
        <fullName evidence="1">Uncharacterized protein</fullName>
    </submittedName>
</protein>
<proteinExistence type="predicted"/>
<accession>A0AAE1G324</accession>
<reference evidence="1" key="1">
    <citation type="submission" date="2023-10" db="EMBL/GenBank/DDBJ databases">
        <title>Genome assemblies of two species of porcelain crab, Petrolisthes cinctipes and Petrolisthes manimaculis (Anomura: Porcellanidae).</title>
        <authorList>
            <person name="Angst P."/>
        </authorList>
    </citation>
    <scope>NUCLEOTIDE SEQUENCE</scope>
    <source>
        <strain evidence="1">PB745_01</strain>
        <tissue evidence="1">Gill</tissue>
    </source>
</reference>